<gene>
    <name evidence="1" type="ORF">K457DRAFT_129877</name>
</gene>
<name>A0A197JJ10_9FUNG</name>
<keyword evidence="2" id="KW-1185">Reference proteome</keyword>
<evidence type="ECO:0000313" key="2">
    <source>
        <dbReference type="Proteomes" id="UP000078512"/>
    </source>
</evidence>
<dbReference type="EMBL" id="KV442096">
    <property type="protein sequence ID" value="OAQ24359.1"/>
    <property type="molecule type" value="Genomic_DNA"/>
</dbReference>
<organism evidence="1 2">
    <name type="scientific">Linnemannia elongata AG-77</name>
    <dbReference type="NCBI Taxonomy" id="1314771"/>
    <lineage>
        <taxon>Eukaryota</taxon>
        <taxon>Fungi</taxon>
        <taxon>Fungi incertae sedis</taxon>
        <taxon>Mucoromycota</taxon>
        <taxon>Mortierellomycotina</taxon>
        <taxon>Mortierellomycetes</taxon>
        <taxon>Mortierellales</taxon>
        <taxon>Mortierellaceae</taxon>
        <taxon>Linnemannia</taxon>
    </lineage>
</organism>
<dbReference type="AlphaFoldDB" id="A0A197JJ10"/>
<reference evidence="1 2" key="1">
    <citation type="submission" date="2016-05" db="EMBL/GenBank/DDBJ databases">
        <title>Genome sequencing reveals origins of a unique bacterial endosymbiosis in the earliest lineages of terrestrial Fungi.</title>
        <authorList>
            <consortium name="DOE Joint Genome Institute"/>
            <person name="Uehling J."/>
            <person name="Gryganskyi A."/>
            <person name="Hameed K."/>
            <person name="Tschaplinski T."/>
            <person name="Misztal P."/>
            <person name="Wu S."/>
            <person name="Desiro A."/>
            <person name="Vande Pol N."/>
            <person name="Du Z.-Y."/>
            <person name="Zienkiewicz A."/>
            <person name="Zienkiewicz K."/>
            <person name="Morin E."/>
            <person name="Tisserant E."/>
            <person name="Splivallo R."/>
            <person name="Hainaut M."/>
            <person name="Henrissat B."/>
            <person name="Ohm R."/>
            <person name="Kuo A."/>
            <person name="Yan J."/>
            <person name="Lipzen A."/>
            <person name="Nolan M."/>
            <person name="Labutti K."/>
            <person name="Barry K."/>
            <person name="Goldstein A."/>
            <person name="Labbe J."/>
            <person name="Schadt C."/>
            <person name="Tuskan G."/>
            <person name="Grigoriev I."/>
            <person name="Martin F."/>
            <person name="Vilgalys R."/>
            <person name="Bonito G."/>
        </authorList>
    </citation>
    <scope>NUCLEOTIDE SEQUENCE [LARGE SCALE GENOMIC DNA]</scope>
    <source>
        <strain evidence="1 2">AG-77</strain>
    </source>
</reference>
<sequence length="135" mass="14980">MLGECPSLEVLKLNMQAFNGSDYPIRPISMDDLFLPGTVAYTTTESDDNLAKWDGGERVRGSPMVNRAIVAPAVKDLYLVGYWEIGDSLLQQLLVVTFPSLEKLNLEGVMGCTIEKMVDLLNHLRRAQIGRTIPI</sequence>
<protein>
    <submittedName>
        <fullName evidence="1">Uncharacterized protein</fullName>
    </submittedName>
</protein>
<evidence type="ECO:0000313" key="1">
    <source>
        <dbReference type="EMBL" id="OAQ24359.1"/>
    </source>
</evidence>
<dbReference type="Proteomes" id="UP000078512">
    <property type="component" value="Unassembled WGS sequence"/>
</dbReference>
<accession>A0A197JJ10</accession>
<proteinExistence type="predicted"/>